<accession>A0A7X1IYZ0</accession>
<dbReference type="AlphaFoldDB" id="A0A7X1IYZ0"/>
<gene>
    <name evidence="1" type="ORF">H4N64_05680</name>
</gene>
<dbReference type="Proteomes" id="UP000584670">
    <property type="component" value="Unassembled WGS sequence"/>
</dbReference>
<evidence type="ECO:0000313" key="1">
    <source>
        <dbReference type="EMBL" id="MBC2901098.1"/>
    </source>
</evidence>
<dbReference type="EMBL" id="JACMSF010000004">
    <property type="protein sequence ID" value="MBC2901098.1"/>
    <property type="molecule type" value="Genomic_DNA"/>
</dbReference>
<organism evidence="1 2">
    <name type="scientific">Streptomyces cupreus</name>
    <dbReference type="NCBI Taxonomy" id="2759956"/>
    <lineage>
        <taxon>Bacteria</taxon>
        <taxon>Bacillati</taxon>
        <taxon>Actinomycetota</taxon>
        <taxon>Actinomycetes</taxon>
        <taxon>Kitasatosporales</taxon>
        <taxon>Streptomycetaceae</taxon>
        <taxon>Streptomyces</taxon>
    </lineage>
</organism>
<evidence type="ECO:0000313" key="2">
    <source>
        <dbReference type="Proteomes" id="UP000584670"/>
    </source>
</evidence>
<keyword evidence="2" id="KW-1185">Reference proteome</keyword>
<comment type="caution">
    <text evidence="1">The sequence shown here is derived from an EMBL/GenBank/DDBJ whole genome shotgun (WGS) entry which is preliminary data.</text>
</comment>
<name>A0A7X1IYZ0_9ACTN</name>
<sequence length="63" mass="6987">MKTCHRFSQIRQEFEQEIGFLGNHSELHAGKPAAKASAKHALSAKQQMAKALSRHVVRCPECG</sequence>
<dbReference type="RefSeq" id="WP_186280981.1">
    <property type="nucleotide sequence ID" value="NZ_JACMSF010000004.1"/>
</dbReference>
<protein>
    <submittedName>
        <fullName evidence="1">Uncharacterized protein</fullName>
    </submittedName>
</protein>
<reference evidence="1 2" key="1">
    <citation type="submission" date="2020-08" db="EMBL/GenBank/DDBJ databases">
        <title>Streptomyces sp. PSKA01 genome sequencing and assembly.</title>
        <authorList>
            <person name="Mandal S."/>
            <person name="Maiti P.K."/>
            <person name="Das P."/>
        </authorList>
    </citation>
    <scope>NUCLEOTIDE SEQUENCE [LARGE SCALE GENOMIC DNA]</scope>
    <source>
        <strain evidence="1 2">PSKA01</strain>
    </source>
</reference>
<proteinExistence type="predicted"/>